<sequence length="321" mass="36412">MSRMPHLPLELVLNILESSLPSGGPHVIVNPSTPDVQLLVIWAQVCRTTYAPATKCLREHCVYLDTAARLQKFLKCLAASKSLEASTLPPTIPLSSISSVYLGLDTDSIRSSQIVSLAQDVFIELGGSVRRLILDLPLRRIPITESADFFTNRIFAESLAALVNLEEFVTVGGMPAVDFWNFESDVCRRWPNLRRLAGFQVNLSEEALWHNVARCRNLEQVVISRPYLLRLQRWNIKRSVSEQWNLEKGGDPSFSRPLKIVVADHEFSSPIIDWKDENIHDPSNLLDVSCFEVTLGWQKRVDHACREWMIEGAKQDTLWDH</sequence>
<evidence type="ECO:0000313" key="2">
    <source>
        <dbReference type="Proteomes" id="UP000554235"/>
    </source>
</evidence>
<proteinExistence type="predicted"/>
<name>A0A8H4PB88_9HYPO</name>
<comment type="caution">
    <text evidence="1">The sequence shown here is derived from an EMBL/GenBank/DDBJ whole genome shotgun (WGS) entry which is preliminary data.</text>
</comment>
<evidence type="ECO:0000313" key="1">
    <source>
        <dbReference type="EMBL" id="KAF4462946.1"/>
    </source>
</evidence>
<gene>
    <name evidence="1" type="ORF">FALBO_10233</name>
</gene>
<dbReference type="AlphaFoldDB" id="A0A8H4PB88"/>
<organism evidence="1 2">
    <name type="scientific">Fusarium albosuccineum</name>
    <dbReference type="NCBI Taxonomy" id="1237068"/>
    <lineage>
        <taxon>Eukaryota</taxon>
        <taxon>Fungi</taxon>
        <taxon>Dikarya</taxon>
        <taxon>Ascomycota</taxon>
        <taxon>Pezizomycotina</taxon>
        <taxon>Sordariomycetes</taxon>
        <taxon>Hypocreomycetidae</taxon>
        <taxon>Hypocreales</taxon>
        <taxon>Nectriaceae</taxon>
        <taxon>Fusarium</taxon>
        <taxon>Fusarium decemcellulare species complex</taxon>
    </lineage>
</organism>
<protein>
    <submittedName>
        <fullName evidence="1">Uncharacterized protein</fullName>
    </submittedName>
</protein>
<dbReference type="EMBL" id="JAADYS010001450">
    <property type="protein sequence ID" value="KAF4462946.1"/>
    <property type="molecule type" value="Genomic_DNA"/>
</dbReference>
<accession>A0A8H4PB88</accession>
<reference evidence="1 2" key="1">
    <citation type="submission" date="2020-01" db="EMBL/GenBank/DDBJ databases">
        <title>Identification and distribution of gene clusters putatively required for synthesis of sphingolipid metabolism inhibitors in phylogenetically diverse species of the filamentous fungus Fusarium.</title>
        <authorList>
            <person name="Kim H.-S."/>
            <person name="Busman M."/>
            <person name="Brown D.W."/>
            <person name="Divon H."/>
            <person name="Uhlig S."/>
            <person name="Proctor R.H."/>
        </authorList>
    </citation>
    <scope>NUCLEOTIDE SEQUENCE [LARGE SCALE GENOMIC DNA]</scope>
    <source>
        <strain evidence="1 2">NRRL 20459</strain>
    </source>
</reference>
<dbReference type="Proteomes" id="UP000554235">
    <property type="component" value="Unassembled WGS sequence"/>
</dbReference>
<keyword evidence="2" id="KW-1185">Reference proteome</keyword>
<dbReference type="OrthoDB" id="6365676at2759"/>